<evidence type="ECO:0000313" key="18">
    <source>
        <dbReference type="EMBL" id="TDN86453.1"/>
    </source>
</evidence>
<evidence type="ECO:0000259" key="16">
    <source>
        <dbReference type="Pfam" id="PF00593"/>
    </source>
</evidence>
<organism evidence="18 19">
    <name type="scientific">Stakelama pacifica</name>
    <dbReference type="NCBI Taxonomy" id="517720"/>
    <lineage>
        <taxon>Bacteria</taxon>
        <taxon>Pseudomonadati</taxon>
        <taxon>Pseudomonadota</taxon>
        <taxon>Alphaproteobacteria</taxon>
        <taxon>Sphingomonadales</taxon>
        <taxon>Sphingomonadaceae</taxon>
        <taxon>Stakelama</taxon>
    </lineage>
</organism>
<keyword evidence="19" id="KW-1185">Reference proteome</keyword>
<keyword evidence="7" id="KW-0408">Iron</keyword>
<comment type="similarity">
    <text evidence="12 13">Belongs to the TonB-dependent receptor family.</text>
</comment>
<name>A0A4R6FWZ8_9SPHN</name>
<dbReference type="InterPro" id="IPR039426">
    <property type="entry name" value="TonB-dep_rcpt-like"/>
</dbReference>
<evidence type="ECO:0000313" key="19">
    <source>
        <dbReference type="Proteomes" id="UP000295493"/>
    </source>
</evidence>
<keyword evidence="5 12" id="KW-0812">Transmembrane</keyword>
<evidence type="ECO:0000256" key="7">
    <source>
        <dbReference type="ARBA" id="ARBA00023004"/>
    </source>
</evidence>
<keyword evidence="18" id="KW-0675">Receptor</keyword>
<sequence length="795" mass="85530">MMKPVWMGASLFALALSASPAFAQDAAGANDDMATPEAQDAAQDIVVVGTAGAGTRRQDAAFAVTSLDAQAIAEAAPASTADILKMVPGVSVESSGGQNGANIFVRGYPSGGDAQFVTFQSSGVPIFPPPTLSFLENSQLIRIDNTVERIEAVRGGTGSLFSNGQPGLTVNLVQREGGRTLAGKMQGSITNYGEYRADGYVSGPLDEDTGFMVGGFYRQGTGVRDPQFDSEKGGQITANIRHDFSPDSSVLLYARYLNDRGQWLLPVPVIQDGSDISAFPGFDPNDGTLASEDVRYTTLNTGQRVDLARGRGAKIVNVGANFNFGLSDSLSFRDRIGFLGGRAFTTGLVPDGPPTSAQAYAERLGGAGSVIGSLTYVDGGAAVSPDQQVIQAGIWTVDKKINSVVNDASLQLETGRNTLTGGFYYANYFTHDMWNLGNGMILTAEDNARRINLTFADGRVATRDGFMQGSFYLIDAAYTGEDVAFYAVDEFQVTDKLRIDGGLRWQKHRIEGYVVQPVTVDSDNDPNTLYNNNDAQRGTSQTPIDYSEDKWSYTAGVNYDLTSQIGFFGRYSKGHSFPQFDNLREGVTDIASVDTWEGGLKVSTNMVNLYATLFHNKFEGLSSVQFLPGGNVAQVGGAKATGVEVEGALRPTSWFSLNGSLTYLDATYENFFSAGVDQSGNRVQRQPKWQWRLMPTLKPDFGGVKPTIYATLQYYGDRFSDPENQQLLPSFYQLDAGVSVKVMDRIDLRVTGTNLTNEIGLTEGNPRVIGSQGTGAILARPILGRSFTFSAAYSF</sequence>
<comment type="subcellular location">
    <subcellularLocation>
        <location evidence="1 12">Cell outer membrane</location>
        <topology evidence="1 12">Multi-pass membrane protein</topology>
    </subcellularLocation>
</comment>
<evidence type="ECO:0000256" key="9">
    <source>
        <dbReference type="ARBA" id="ARBA00023077"/>
    </source>
</evidence>
<dbReference type="EMBL" id="SNWD01000001">
    <property type="protein sequence ID" value="TDN86453.1"/>
    <property type="molecule type" value="Genomic_DNA"/>
</dbReference>
<dbReference type="RefSeq" id="WP_133493682.1">
    <property type="nucleotide sequence ID" value="NZ_BMLU01000001.1"/>
</dbReference>
<evidence type="ECO:0000256" key="8">
    <source>
        <dbReference type="ARBA" id="ARBA00023065"/>
    </source>
</evidence>
<dbReference type="SUPFAM" id="SSF56935">
    <property type="entry name" value="Porins"/>
    <property type="match status" value="1"/>
</dbReference>
<dbReference type="Gene3D" id="2.170.130.10">
    <property type="entry name" value="TonB-dependent receptor, plug domain"/>
    <property type="match status" value="1"/>
</dbReference>
<feature type="signal peptide" evidence="15">
    <location>
        <begin position="1"/>
        <end position="23"/>
    </location>
</feature>
<dbReference type="PROSITE" id="PS52016">
    <property type="entry name" value="TONB_DEPENDENT_REC_3"/>
    <property type="match status" value="1"/>
</dbReference>
<feature type="region of interest" description="Disordered" evidence="14">
    <location>
        <begin position="524"/>
        <end position="543"/>
    </location>
</feature>
<evidence type="ECO:0000256" key="12">
    <source>
        <dbReference type="PROSITE-ProRule" id="PRU01360"/>
    </source>
</evidence>
<keyword evidence="2 12" id="KW-0813">Transport</keyword>
<keyword evidence="3 12" id="KW-1134">Transmembrane beta strand</keyword>
<evidence type="ECO:0000256" key="10">
    <source>
        <dbReference type="ARBA" id="ARBA00023136"/>
    </source>
</evidence>
<keyword evidence="8" id="KW-0406">Ion transport</keyword>
<dbReference type="GO" id="GO:0009279">
    <property type="term" value="C:cell outer membrane"/>
    <property type="evidence" value="ECO:0007669"/>
    <property type="project" value="UniProtKB-SubCell"/>
</dbReference>
<dbReference type="Gene3D" id="2.40.170.20">
    <property type="entry name" value="TonB-dependent receptor, beta-barrel domain"/>
    <property type="match status" value="1"/>
</dbReference>
<feature type="chain" id="PRO_5020519854" evidence="15">
    <location>
        <begin position="24"/>
        <end position="795"/>
    </location>
</feature>
<feature type="domain" description="TonB-dependent receptor-like beta-barrel" evidence="16">
    <location>
        <begin position="300"/>
        <end position="755"/>
    </location>
</feature>
<evidence type="ECO:0000256" key="2">
    <source>
        <dbReference type="ARBA" id="ARBA00022448"/>
    </source>
</evidence>
<dbReference type="InterPro" id="IPR000531">
    <property type="entry name" value="Beta-barrel_TonB"/>
</dbReference>
<dbReference type="PANTHER" id="PTHR32552">
    <property type="entry name" value="FERRICHROME IRON RECEPTOR-RELATED"/>
    <property type="match status" value="1"/>
</dbReference>
<keyword evidence="10 12" id="KW-0472">Membrane</keyword>
<evidence type="ECO:0000256" key="11">
    <source>
        <dbReference type="ARBA" id="ARBA00023237"/>
    </source>
</evidence>
<dbReference type="Pfam" id="PF07715">
    <property type="entry name" value="Plug"/>
    <property type="match status" value="1"/>
</dbReference>
<feature type="domain" description="TonB-dependent receptor plug" evidence="17">
    <location>
        <begin position="57"/>
        <end position="167"/>
    </location>
</feature>
<dbReference type="InterPro" id="IPR012910">
    <property type="entry name" value="Plug_dom"/>
</dbReference>
<dbReference type="AlphaFoldDB" id="A0A4R6FWZ8"/>
<dbReference type="Pfam" id="PF00593">
    <property type="entry name" value="TonB_dep_Rec_b-barrel"/>
    <property type="match status" value="1"/>
</dbReference>
<dbReference type="GO" id="GO:0015344">
    <property type="term" value="F:siderophore uptake transmembrane transporter activity"/>
    <property type="evidence" value="ECO:0007669"/>
    <property type="project" value="TreeGrafter"/>
</dbReference>
<evidence type="ECO:0000259" key="17">
    <source>
        <dbReference type="Pfam" id="PF07715"/>
    </source>
</evidence>
<evidence type="ECO:0000256" key="5">
    <source>
        <dbReference type="ARBA" id="ARBA00022692"/>
    </source>
</evidence>
<dbReference type="InterPro" id="IPR037066">
    <property type="entry name" value="Plug_dom_sf"/>
</dbReference>
<keyword evidence="11 12" id="KW-0998">Cell outer membrane</keyword>
<comment type="caution">
    <text evidence="18">The sequence shown here is derived from an EMBL/GenBank/DDBJ whole genome shotgun (WGS) entry which is preliminary data.</text>
</comment>
<protein>
    <submittedName>
        <fullName evidence="18">Outer membrane receptor protein involved in Fe transport</fullName>
    </submittedName>
</protein>
<keyword evidence="6 15" id="KW-0732">Signal</keyword>
<dbReference type="InterPro" id="IPR036942">
    <property type="entry name" value="Beta-barrel_TonB_sf"/>
</dbReference>
<dbReference type="PANTHER" id="PTHR32552:SF89">
    <property type="entry name" value="CATECHOLATE SIDEROPHORE RECEPTOR FIU"/>
    <property type="match status" value="1"/>
</dbReference>
<evidence type="ECO:0000256" key="15">
    <source>
        <dbReference type="SAM" id="SignalP"/>
    </source>
</evidence>
<dbReference type="OrthoDB" id="7277632at2"/>
<evidence type="ECO:0000256" key="14">
    <source>
        <dbReference type="SAM" id="MobiDB-lite"/>
    </source>
</evidence>
<evidence type="ECO:0000256" key="4">
    <source>
        <dbReference type="ARBA" id="ARBA00022496"/>
    </source>
</evidence>
<evidence type="ECO:0000256" key="6">
    <source>
        <dbReference type="ARBA" id="ARBA00022729"/>
    </source>
</evidence>
<reference evidence="18 19" key="1">
    <citation type="submission" date="2019-03" db="EMBL/GenBank/DDBJ databases">
        <title>Genomic Encyclopedia of Type Strains, Phase IV (KMG-IV): sequencing the most valuable type-strain genomes for metagenomic binning, comparative biology and taxonomic classification.</title>
        <authorList>
            <person name="Goeker M."/>
        </authorList>
    </citation>
    <scope>NUCLEOTIDE SEQUENCE [LARGE SCALE GENOMIC DNA]</scope>
    <source>
        <strain evidence="18 19">DSM 25059</strain>
    </source>
</reference>
<accession>A0A4R6FWZ8</accession>
<keyword evidence="4" id="KW-0410">Iron transport</keyword>
<evidence type="ECO:0000256" key="13">
    <source>
        <dbReference type="RuleBase" id="RU003357"/>
    </source>
</evidence>
<evidence type="ECO:0000256" key="1">
    <source>
        <dbReference type="ARBA" id="ARBA00004571"/>
    </source>
</evidence>
<gene>
    <name evidence="18" type="ORF">EV664_10122</name>
</gene>
<dbReference type="Proteomes" id="UP000295493">
    <property type="component" value="Unassembled WGS sequence"/>
</dbReference>
<keyword evidence="9 13" id="KW-0798">TonB box</keyword>
<proteinExistence type="inferred from homology"/>
<evidence type="ECO:0000256" key="3">
    <source>
        <dbReference type="ARBA" id="ARBA00022452"/>
    </source>
</evidence>